<evidence type="ECO:0000313" key="2">
    <source>
        <dbReference type="Proteomes" id="UP001056120"/>
    </source>
</evidence>
<name>A0ACB9KB22_9ASTR</name>
<proteinExistence type="predicted"/>
<sequence>MEPAIKSGSFLDHITKCDVTAMDHIFTGIDVLLFYLWRQFFLPKHLKCSHTVIKPLRVTGISDLQVWFVETKRYMDFTNPGSQAKEGSFFGSEATLEVKAGRPLLNPLSLAKDIANAHDYVLRLTGDVVGRLAMVAMLGIFVHANVTKSFIITAF</sequence>
<reference evidence="1 2" key="2">
    <citation type="journal article" date="2022" name="Mol. Ecol. Resour.">
        <title>The genomes of chicory, endive, great burdock and yacon provide insights into Asteraceae paleo-polyploidization history and plant inulin production.</title>
        <authorList>
            <person name="Fan W."/>
            <person name="Wang S."/>
            <person name="Wang H."/>
            <person name="Wang A."/>
            <person name="Jiang F."/>
            <person name="Liu H."/>
            <person name="Zhao H."/>
            <person name="Xu D."/>
            <person name="Zhang Y."/>
        </authorList>
    </citation>
    <scope>NUCLEOTIDE SEQUENCE [LARGE SCALE GENOMIC DNA]</scope>
    <source>
        <strain evidence="2">cv. Yunnan</strain>
        <tissue evidence="1">Leaves</tissue>
    </source>
</reference>
<accession>A0ACB9KB22</accession>
<dbReference type="EMBL" id="CM042018">
    <property type="protein sequence ID" value="KAI3829458.1"/>
    <property type="molecule type" value="Genomic_DNA"/>
</dbReference>
<reference evidence="2" key="1">
    <citation type="journal article" date="2022" name="Mol. Ecol. Resour.">
        <title>The genomes of chicory, endive, great burdock and yacon provide insights into Asteraceae palaeo-polyploidization history and plant inulin production.</title>
        <authorList>
            <person name="Fan W."/>
            <person name="Wang S."/>
            <person name="Wang H."/>
            <person name="Wang A."/>
            <person name="Jiang F."/>
            <person name="Liu H."/>
            <person name="Zhao H."/>
            <person name="Xu D."/>
            <person name="Zhang Y."/>
        </authorList>
    </citation>
    <scope>NUCLEOTIDE SEQUENCE [LARGE SCALE GENOMIC DNA]</scope>
    <source>
        <strain evidence="2">cv. Yunnan</strain>
    </source>
</reference>
<comment type="caution">
    <text evidence="1">The sequence shown here is derived from an EMBL/GenBank/DDBJ whole genome shotgun (WGS) entry which is preliminary data.</text>
</comment>
<evidence type="ECO:0000313" key="1">
    <source>
        <dbReference type="EMBL" id="KAI3829458.1"/>
    </source>
</evidence>
<gene>
    <name evidence="1" type="ORF">L1987_03583</name>
</gene>
<protein>
    <submittedName>
        <fullName evidence="1">Uncharacterized protein</fullName>
    </submittedName>
</protein>
<organism evidence="1 2">
    <name type="scientific">Smallanthus sonchifolius</name>
    <dbReference type="NCBI Taxonomy" id="185202"/>
    <lineage>
        <taxon>Eukaryota</taxon>
        <taxon>Viridiplantae</taxon>
        <taxon>Streptophyta</taxon>
        <taxon>Embryophyta</taxon>
        <taxon>Tracheophyta</taxon>
        <taxon>Spermatophyta</taxon>
        <taxon>Magnoliopsida</taxon>
        <taxon>eudicotyledons</taxon>
        <taxon>Gunneridae</taxon>
        <taxon>Pentapetalae</taxon>
        <taxon>asterids</taxon>
        <taxon>campanulids</taxon>
        <taxon>Asterales</taxon>
        <taxon>Asteraceae</taxon>
        <taxon>Asteroideae</taxon>
        <taxon>Heliantheae alliance</taxon>
        <taxon>Millerieae</taxon>
        <taxon>Smallanthus</taxon>
    </lineage>
</organism>
<keyword evidence="2" id="KW-1185">Reference proteome</keyword>
<dbReference type="Proteomes" id="UP001056120">
    <property type="component" value="Linkage Group LG01"/>
</dbReference>